<accession>A0A1X0WHI9</accession>
<proteinExistence type="predicted"/>
<reference evidence="1 2" key="1">
    <citation type="journal article" date="2017" name="Int. J. Syst. Evol. Microbiol.">
        <title>Rouxiella badensis sp. nov. and Rouxiella silvae sp. nov. isolated from peat bog soil in Germany and emendation of the genus description.</title>
        <authorList>
            <person name="Le Fleche-Mateos A."/>
            <person name="Kugler J.H."/>
            <person name="Hansen S.H."/>
            <person name="Syldatk C."/>
            <person name="Hausmann R."/>
            <person name="Lomprez F."/>
            <person name="Vandenbogaert M."/>
            <person name="Manuguerra J.C."/>
            <person name="Grimont P.A."/>
        </authorList>
    </citation>
    <scope>NUCLEOTIDE SEQUENCE [LARGE SCALE GENOMIC DNA]</scope>
    <source>
        <strain evidence="1 2">DSM 100043</strain>
    </source>
</reference>
<evidence type="ECO:0000313" key="2">
    <source>
        <dbReference type="Proteomes" id="UP000192536"/>
    </source>
</evidence>
<dbReference type="InterPro" id="IPR014347">
    <property type="entry name" value="Tautomerase/MIF_sf"/>
</dbReference>
<gene>
    <name evidence="1" type="ORF">BS640_07575</name>
</gene>
<dbReference type="RefSeq" id="WP_026110578.1">
    <property type="nucleotide sequence ID" value="NZ_CP049603.1"/>
</dbReference>
<dbReference type="PANTHER" id="PTHR35530">
    <property type="entry name" value="TAUTOMERASE-RELATED"/>
    <property type="match status" value="1"/>
</dbReference>
<dbReference type="Proteomes" id="UP000192536">
    <property type="component" value="Unassembled WGS sequence"/>
</dbReference>
<protein>
    <submittedName>
        <fullName evidence="1">4-oxalocrotonate tautomerase</fullName>
    </submittedName>
</protein>
<keyword evidence="2" id="KW-1185">Reference proteome</keyword>
<dbReference type="SUPFAM" id="SSF55331">
    <property type="entry name" value="Tautomerase/MIF"/>
    <property type="match status" value="1"/>
</dbReference>
<evidence type="ECO:0000313" key="1">
    <source>
        <dbReference type="EMBL" id="ORJ26183.1"/>
    </source>
</evidence>
<dbReference type="AlphaFoldDB" id="A0A1X0WHI9"/>
<organism evidence="1 2">
    <name type="scientific">Rouxiella badensis</name>
    <dbReference type="NCBI Taxonomy" id="1646377"/>
    <lineage>
        <taxon>Bacteria</taxon>
        <taxon>Pseudomonadati</taxon>
        <taxon>Pseudomonadota</taxon>
        <taxon>Gammaproteobacteria</taxon>
        <taxon>Enterobacterales</taxon>
        <taxon>Yersiniaceae</taxon>
        <taxon>Rouxiella</taxon>
    </lineage>
</organism>
<dbReference type="EMBL" id="MRWE01000009">
    <property type="protein sequence ID" value="ORJ26183.1"/>
    <property type="molecule type" value="Genomic_DNA"/>
</dbReference>
<dbReference type="Gene3D" id="3.30.429.10">
    <property type="entry name" value="Macrophage Migration Inhibitory Factor"/>
    <property type="match status" value="2"/>
</dbReference>
<name>A0A1X0WHI9_9GAMM</name>
<comment type="caution">
    <text evidence="1">The sequence shown here is derived from an EMBL/GenBank/DDBJ whole genome shotgun (WGS) entry which is preliminary data.</text>
</comment>
<sequence length="135" mass="15362">MPGITLQLSGHEDPQLAHRLANALTKLTCRILDKRPEQTMVIVRFVPAELWFINGQSLQALARHSFRLEVTVTDETNTRAQKAQYHQEVYALLAETLGELHEHSNIHIIDCRAGAYGYGGVTQEFRYQHNESFCS</sequence>
<dbReference type="PANTHER" id="PTHR35530:SF1">
    <property type="entry name" value="2-HYDROXYMUCONATE TAUTOMERASE"/>
    <property type="match status" value="1"/>
</dbReference>
<dbReference type="STRING" id="1646377.BS640_07575"/>